<evidence type="ECO:0000256" key="1">
    <source>
        <dbReference type="PIRSR" id="PIRSR001220-1"/>
    </source>
</evidence>
<dbReference type="OrthoDB" id="9788068at2"/>
<reference evidence="5" key="1">
    <citation type="submission" date="2017-04" db="EMBL/GenBank/DDBJ databases">
        <authorList>
            <person name="Varghese N."/>
            <person name="Submissions S."/>
        </authorList>
    </citation>
    <scope>NUCLEOTIDE SEQUENCE [LARGE SCALE GENOMIC DNA]</scope>
    <source>
        <strain evidence="5">VKM Ac-2121</strain>
    </source>
</reference>
<dbReference type="InterPro" id="IPR006034">
    <property type="entry name" value="Asparaginase/glutaminase-like"/>
</dbReference>
<evidence type="ECO:0000313" key="4">
    <source>
        <dbReference type="EMBL" id="SMH27938.1"/>
    </source>
</evidence>
<evidence type="ECO:0000313" key="5">
    <source>
        <dbReference type="Proteomes" id="UP000193711"/>
    </source>
</evidence>
<feature type="domain" description="L-asparaginase N-terminal" evidence="3">
    <location>
        <begin position="46"/>
        <end position="196"/>
    </location>
</feature>
<dbReference type="PRINTS" id="PR00139">
    <property type="entry name" value="ASNGLNASE"/>
</dbReference>
<dbReference type="Proteomes" id="UP000193711">
    <property type="component" value="Unassembled WGS sequence"/>
</dbReference>
<dbReference type="GO" id="GO:0004067">
    <property type="term" value="F:asparaginase activity"/>
    <property type="evidence" value="ECO:0007669"/>
    <property type="project" value="UniProtKB-UniRule"/>
</dbReference>
<dbReference type="AlphaFoldDB" id="A0A1X7MUE2"/>
<dbReference type="PANTHER" id="PTHR11707">
    <property type="entry name" value="L-ASPARAGINASE"/>
    <property type="match status" value="1"/>
</dbReference>
<proteinExistence type="predicted"/>
<evidence type="ECO:0000259" key="3">
    <source>
        <dbReference type="Pfam" id="PF00710"/>
    </source>
</evidence>
<dbReference type="InterPro" id="IPR036152">
    <property type="entry name" value="Asp/glu_Ase-like_sf"/>
</dbReference>
<dbReference type="SUPFAM" id="SSF53774">
    <property type="entry name" value="Glutaminase/Asparaginase"/>
    <property type="match status" value="1"/>
</dbReference>
<dbReference type="Pfam" id="PF00710">
    <property type="entry name" value="Asparaginase"/>
    <property type="match status" value="1"/>
</dbReference>
<dbReference type="PIRSF" id="PIRSF001220">
    <property type="entry name" value="L-ASNase_gatD"/>
    <property type="match status" value="1"/>
</dbReference>
<feature type="binding site" evidence="2">
    <location>
        <position position="96"/>
    </location>
    <ligand>
        <name>substrate</name>
    </ligand>
</feature>
<protein>
    <submittedName>
        <fullName evidence="4">L-asparaginase</fullName>
    </submittedName>
</protein>
<organism evidence="4 5">
    <name type="scientific">Rathayibacter oskolensis</name>
    <dbReference type="NCBI Taxonomy" id="1891671"/>
    <lineage>
        <taxon>Bacteria</taxon>
        <taxon>Bacillati</taxon>
        <taxon>Actinomycetota</taxon>
        <taxon>Actinomycetes</taxon>
        <taxon>Micrococcales</taxon>
        <taxon>Microbacteriaceae</taxon>
        <taxon>Rathayibacter</taxon>
    </lineage>
</organism>
<feature type="active site" description="O-isoaspartyl threonine intermediate" evidence="1">
    <location>
        <position position="55"/>
    </location>
</feature>
<keyword evidence="5" id="KW-1185">Reference proteome</keyword>
<sequence>MGSIVTDTLDAIGASRGFRTDVLGGGCAVTRAGVGGRPYADRVTDRILVLTTGGTIDKEYSLAGELEIGEPTVPRLLEPVLSTLRFRIEPVLAKDSLDLDDDDRALIRERVLGAEEDRIVITHGTDTMTTTAEAIGVVRDRVVVLTGAMQPARMRDSDASFNLGVAVAAVQLLPPGVYLAMSGRVLPAGSVVKDRAAGVFLPA</sequence>
<dbReference type="InterPro" id="IPR027474">
    <property type="entry name" value="L-asparaginase_N"/>
</dbReference>
<dbReference type="Gene3D" id="3.40.50.1170">
    <property type="entry name" value="L-asparaginase, N-terminal domain"/>
    <property type="match status" value="1"/>
</dbReference>
<dbReference type="STRING" id="1891671.SAMN06295885_0075"/>
<feature type="binding site" evidence="2">
    <location>
        <begin position="125"/>
        <end position="126"/>
    </location>
    <ligand>
        <name>substrate</name>
    </ligand>
</feature>
<name>A0A1X7MUE2_9MICO</name>
<accession>A0A1X7MUE2</accession>
<dbReference type="InterPro" id="IPR037152">
    <property type="entry name" value="L-asparaginase_N_sf"/>
</dbReference>
<dbReference type="PROSITE" id="PS51732">
    <property type="entry name" value="ASN_GLN_ASE_3"/>
    <property type="match status" value="1"/>
</dbReference>
<dbReference type="PIRSF" id="PIRSF500176">
    <property type="entry name" value="L_ASNase"/>
    <property type="match status" value="1"/>
</dbReference>
<dbReference type="EMBL" id="FXBM01000001">
    <property type="protein sequence ID" value="SMH27938.1"/>
    <property type="molecule type" value="Genomic_DNA"/>
</dbReference>
<evidence type="ECO:0000256" key="2">
    <source>
        <dbReference type="PIRSR" id="PIRSR001220-2"/>
    </source>
</evidence>
<dbReference type="PANTHER" id="PTHR11707:SF28">
    <property type="entry name" value="60 KDA LYSOPHOSPHOLIPASE"/>
    <property type="match status" value="1"/>
</dbReference>
<gene>
    <name evidence="4" type="ORF">SAMN06295885_0075</name>
</gene>